<keyword evidence="2" id="KW-1185">Reference proteome</keyword>
<accession>A0AAN8JD34</accession>
<name>A0AAN8JD34_PATCE</name>
<comment type="caution">
    <text evidence="1">The sequence shown here is derived from an EMBL/GenBank/DDBJ whole genome shotgun (WGS) entry which is preliminary data.</text>
</comment>
<dbReference type="AlphaFoldDB" id="A0AAN8JD34"/>
<sequence length="169" mass="19467">MAESYENQFNAELFKKYEICKKILIPKEVYFTMIENIKAAAGAGGTKNRHGYYLLSKFEILQCGDVEKLIKKRATQDEDPVYYVCIEDTYDVVKRAHTATGHGGRDRMAKEVNKKYLEIFKSYCQECQKKRKRPKTKGVVVRPILTKEFASRAQVPKIHSSGSWSIKTT</sequence>
<proteinExistence type="predicted"/>
<evidence type="ECO:0000313" key="2">
    <source>
        <dbReference type="Proteomes" id="UP001347796"/>
    </source>
</evidence>
<organism evidence="1 2">
    <name type="scientific">Patella caerulea</name>
    <name type="common">Rayed Mediterranean limpet</name>
    <dbReference type="NCBI Taxonomy" id="87958"/>
    <lineage>
        <taxon>Eukaryota</taxon>
        <taxon>Metazoa</taxon>
        <taxon>Spiralia</taxon>
        <taxon>Lophotrochozoa</taxon>
        <taxon>Mollusca</taxon>
        <taxon>Gastropoda</taxon>
        <taxon>Patellogastropoda</taxon>
        <taxon>Patelloidea</taxon>
        <taxon>Patellidae</taxon>
        <taxon>Patella</taxon>
    </lineage>
</organism>
<dbReference type="EMBL" id="JAZGQO010000010">
    <property type="protein sequence ID" value="KAK6175801.1"/>
    <property type="molecule type" value="Genomic_DNA"/>
</dbReference>
<reference evidence="1 2" key="1">
    <citation type="submission" date="2024-01" db="EMBL/GenBank/DDBJ databases">
        <title>The genome of the rayed Mediterranean limpet Patella caerulea (Linnaeus, 1758).</title>
        <authorList>
            <person name="Anh-Thu Weber A."/>
            <person name="Halstead-Nussloch G."/>
        </authorList>
    </citation>
    <scope>NUCLEOTIDE SEQUENCE [LARGE SCALE GENOMIC DNA]</scope>
    <source>
        <strain evidence="1">AATW-2023a</strain>
        <tissue evidence="1">Whole specimen</tissue>
    </source>
</reference>
<evidence type="ECO:0008006" key="3">
    <source>
        <dbReference type="Google" id="ProtNLM"/>
    </source>
</evidence>
<protein>
    <recommendedName>
        <fullName evidence="3">KRAB-A domain-containing protein 2</fullName>
    </recommendedName>
</protein>
<dbReference type="Proteomes" id="UP001347796">
    <property type="component" value="Unassembled WGS sequence"/>
</dbReference>
<gene>
    <name evidence="1" type="ORF">SNE40_014190</name>
</gene>
<evidence type="ECO:0000313" key="1">
    <source>
        <dbReference type="EMBL" id="KAK6175801.1"/>
    </source>
</evidence>